<evidence type="ECO:0000313" key="1">
    <source>
        <dbReference type="EMBL" id="PMB16022.1"/>
    </source>
</evidence>
<reference evidence="1 2" key="1">
    <citation type="submission" date="2017-07" db="EMBL/GenBank/DDBJ databases">
        <title>Genomes of Fischerella (Mastigocladus) sp. strains.</title>
        <authorList>
            <person name="Miller S.R."/>
        </authorList>
    </citation>
    <scope>NUCLEOTIDE SEQUENCE [LARGE SCALE GENOMIC DNA]</scope>
    <source>
        <strain evidence="1 2">CCMEE 5318</strain>
    </source>
</reference>
<dbReference type="Gene3D" id="3.40.1260.10">
    <property type="entry name" value="DsrEFH-like"/>
    <property type="match status" value="1"/>
</dbReference>
<dbReference type="InterPro" id="IPR003787">
    <property type="entry name" value="Sulphur_relay_DsrE/F-like"/>
</dbReference>
<accession>A0A2N6L4S5</accession>
<sequence>MKKMAIVVRDDGYDRLYTPLTFAYVAAKQGVEVDILFVLWAVRVLTEQGAEAVKIDRQHVTEEQWFKDRVRRDGDPLAIYDFIKLVKRTGNVRFYGCQLAAATFDVTEAQLIPEAEGIVDSLWFLEEKAIKADHCQYF</sequence>
<dbReference type="SUPFAM" id="SSF75169">
    <property type="entry name" value="DsrEFH-like"/>
    <property type="match status" value="1"/>
</dbReference>
<dbReference type="Pfam" id="PF02635">
    <property type="entry name" value="DsrE"/>
    <property type="match status" value="1"/>
</dbReference>
<dbReference type="AlphaFoldDB" id="A0A2N6L4S5"/>
<dbReference type="PANTHER" id="PTHR34655">
    <property type="entry name" value="CONSERVED WITHIN P. AEROPHILUM"/>
    <property type="match status" value="1"/>
</dbReference>
<comment type="caution">
    <text evidence="1">The sequence shown here is derived from an EMBL/GenBank/DDBJ whole genome shotgun (WGS) entry which is preliminary data.</text>
</comment>
<dbReference type="InterPro" id="IPR027396">
    <property type="entry name" value="DsrEFH-like"/>
</dbReference>
<dbReference type="PANTHER" id="PTHR34655:SF2">
    <property type="entry name" value="PEROXIREDOXIN FAMILY PROTEIN"/>
    <property type="match status" value="1"/>
</dbReference>
<evidence type="ECO:0000313" key="2">
    <source>
        <dbReference type="Proteomes" id="UP000235081"/>
    </source>
</evidence>
<name>A0A2N6L4S5_9CYAN</name>
<dbReference type="EMBL" id="NMQE01000911">
    <property type="protein sequence ID" value="PMB16022.1"/>
    <property type="molecule type" value="Genomic_DNA"/>
</dbReference>
<dbReference type="Proteomes" id="UP000235081">
    <property type="component" value="Unassembled WGS sequence"/>
</dbReference>
<proteinExistence type="predicted"/>
<gene>
    <name evidence="1" type="ORF">CEN46_25205</name>
</gene>
<organism evidence="1 2">
    <name type="scientific">Fischerella thermalis CCMEE 5318</name>
    <dbReference type="NCBI Taxonomy" id="2019666"/>
    <lineage>
        <taxon>Bacteria</taxon>
        <taxon>Bacillati</taxon>
        <taxon>Cyanobacteriota</taxon>
        <taxon>Cyanophyceae</taxon>
        <taxon>Nostocales</taxon>
        <taxon>Hapalosiphonaceae</taxon>
        <taxon>Fischerella</taxon>
    </lineage>
</organism>
<protein>
    <submittedName>
        <fullName evidence="1">Uncharacterized protein</fullName>
    </submittedName>
</protein>